<name>A0A9Q1UWC3_CLOBO</name>
<dbReference type="GO" id="GO:0004222">
    <property type="term" value="F:metalloendopeptidase activity"/>
    <property type="evidence" value="ECO:0007669"/>
    <property type="project" value="TreeGrafter"/>
</dbReference>
<evidence type="ECO:0000313" key="5">
    <source>
        <dbReference type="Proteomes" id="UP000037540"/>
    </source>
</evidence>
<gene>
    <name evidence="4" type="ORF">ADU74_13500</name>
</gene>
<keyword evidence="2" id="KW-0472">Membrane</keyword>
<dbReference type="PANTHER" id="PTHR21666:SF270">
    <property type="entry name" value="MUREIN HYDROLASE ACTIVATOR ENVC"/>
    <property type="match status" value="1"/>
</dbReference>
<feature type="domain" description="M23ase beta-sheet core" evidence="3">
    <location>
        <begin position="140"/>
        <end position="236"/>
    </location>
</feature>
<dbReference type="SUPFAM" id="SSF51261">
    <property type="entry name" value="Duplicated hybrid motif"/>
    <property type="match status" value="1"/>
</dbReference>
<dbReference type="OrthoDB" id="9801106at2"/>
<evidence type="ECO:0000313" key="4">
    <source>
        <dbReference type="EMBL" id="KOA82468.1"/>
    </source>
</evidence>
<comment type="caution">
    <text evidence="4">The sequence shown here is derived from an EMBL/GenBank/DDBJ whole genome shotgun (WGS) entry which is preliminary data.</text>
</comment>
<feature type="transmembrane region" description="Helical" evidence="2">
    <location>
        <begin position="20"/>
        <end position="37"/>
    </location>
</feature>
<sequence>MENKDNKKSFTKFLKKQGFYIALFVCLSVIAVVAAVTTNNTKNDKKVAMNEAVTSKEARENQKINAKQTEEGSLSQRNKKINNAVEVKNNSKQKKNINKSEVSVSKVSDAKFIKPVEGKVVMKYSETPIWWEISKSYRPNFGINIKSKVGTNVNAVANGEVKKIDAKGSFGTTIVIYHPESGKTSVYGNLDKRVKVKKGDKVTQGQQIGTIGKTSLRGMSQEVGNDFLHFEILKKSDGDPQFSSENPEKYIKY</sequence>
<accession>A0A9Q1UWC3</accession>
<dbReference type="InterPro" id="IPR011055">
    <property type="entry name" value="Dup_hybrid_motif"/>
</dbReference>
<proteinExistence type="predicted"/>
<dbReference type="Gene3D" id="2.70.70.10">
    <property type="entry name" value="Glucose Permease (Domain IIA)"/>
    <property type="match status" value="1"/>
</dbReference>
<feature type="region of interest" description="Disordered" evidence="1">
    <location>
        <begin position="54"/>
        <end position="77"/>
    </location>
</feature>
<dbReference type="Pfam" id="PF01551">
    <property type="entry name" value="Peptidase_M23"/>
    <property type="match status" value="1"/>
</dbReference>
<evidence type="ECO:0000256" key="2">
    <source>
        <dbReference type="SAM" id="Phobius"/>
    </source>
</evidence>
<dbReference type="Proteomes" id="UP000037540">
    <property type="component" value="Unassembled WGS sequence"/>
</dbReference>
<dbReference type="CDD" id="cd12797">
    <property type="entry name" value="M23_peptidase"/>
    <property type="match status" value="1"/>
</dbReference>
<feature type="compositionally biased region" description="Polar residues" evidence="1">
    <location>
        <begin position="63"/>
        <end position="76"/>
    </location>
</feature>
<protein>
    <submittedName>
        <fullName evidence="4">Membrane protein</fullName>
    </submittedName>
</protein>
<evidence type="ECO:0000256" key="1">
    <source>
        <dbReference type="SAM" id="MobiDB-lite"/>
    </source>
</evidence>
<dbReference type="RefSeq" id="WP_013726431.1">
    <property type="nucleotide sequence ID" value="NZ_LGVO01000031.1"/>
</dbReference>
<dbReference type="InterPro" id="IPR016047">
    <property type="entry name" value="M23ase_b-sheet_dom"/>
</dbReference>
<dbReference type="AlphaFoldDB" id="A0A9Q1UWC3"/>
<evidence type="ECO:0000259" key="3">
    <source>
        <dbReference type="Pfam" id="PF01551"/>
    </source>
</evidence>
<reference evidence="4 5" key="1">
    <citation type="submission" date="2015-07" db="EMBL/GenBank/DDBJ databases">
        <title>Draft genome sequences of 17 French Clostridium botulinum group III.</title>
        <authorList>
            <person name="Woudstra C."/>
            <person name="Le Marechal C."/>
            <person name="Souillard R."/>
            <person name="Bayon-Auboyer M.-H."/>
            <person name="Dessouter D."/>
            <person name="Fach P."/>
        </authorList>
    </citation>
    <scope>NUCLEOTIDE SEQUENCE [LARGE SCALE GENOMIC DNA]</scope>
    <source>
        <strain evidence="4 5">12LNRI-CD</strain>
    </source>
</reference>
<dbReference type="EMBL" id="LGVR01000104">
    <property type="protein sequence ID" value="KOA82468.1"/>
    <property type="molecule type" value="Genomic_DNA"/>
</dbReference>
<keyword evidence="2" id="KW-1133">Transmembrane helix</keyword>
<keyword evidence="2" id="KW-0812">Transmembrane</keyword>
<dbReference type="PANTHER" id="PTHR21666">
    <property type="entry name" value="PEPTIDASE-RELATED"/>
    <property type="match status" value="1"/>
</dbReference>
<dbReference type="InterPro" id="IPR050570">
    <property type="entry name" value="Cell_wall_metabolism_enzyme"/>
</dbReference>
<organism evidence="4 5">
    <name type="scientific">Clostridium botulinum</name>
    <dbReference type="NCBI Taxonomy" id="1491"/>
    <lineage>
        <taxon>Bacteria</taxon>
        <taxon>Bacillati</taxon>
        <taxon>Bacillota</taxon>
        <taxon>Clostridia</taxon>
        <taxon>Eubacteriales</taxon>
        <taxon>Clostridiaceae</taxon>
        <taxon>Clostridium</taxon>
    </lineage>
</organism>